<protein>
    <submittedName>
        <fullName evidence="3">Kelch repeat-containing protein</fullName>
    </submittedName>
</protein>
<dbReference type="Pfam" id="PF01344">
    <property type="entry name" value="Kelch_1"/>
    <property type="match status" value="1"/>
</dbReference>
<evidence type="ECO:0000256" key="1">
    <source>
        <dbReference type="ARBA" id="ARBA00022441"/>
    </source>
</evidence>
<dbReference type="Gene3D" id="2.130.10.80">
    <property type="entry name" value="Galactose oxidase/kelch, beta-propeller"/>
    <property type="match status" value="3"/>
</dbReference>
<dbReference type="PANTHER" id="PTHR46344">
    <property type="entry name" value="OS02G0202900 PROTEIN"/>
    <property type="match status" value="1"/>
</dbReference>
<evidence type="ECO:0000256" key="2">
    <source>
        <dbReference type="ARBA" id="ARBA00022737"/>
    </source>
</evidence>
<name>A0A9Y2JN19_9PSEU</name>
<accession>A0A9Y2JN19</accession>
<proteinExistence type="predicted"/>
<dbReference type="EMBL" id="CP127295">
    <property type="protein sequence ID" value="WIX99853.1"/>
    <property type="molecule type" value="Genomic_DNA"/>
</dbReference>
<evidence type="ECO:0000313" key="3">
    <source>
        <dbReference type="EMBL" id="WIX99853.1"/>
    </source>
</evidence>
<dbReference type="InterPro" id="IPR006652">
    <property type="entry name" value="Kelch_1"/>
</dbReference>
<dbReference type="SUPFAM" id="SSF117281">
    <property type="entry name" value="Kelch motif"/>
    <property type="match status" value="1"/>
</dbReference>
<keyword evidence="2" id="KW-0677">Repeat</keyword>
<dbReference type="KEGG" id="amog:QRX60_38250"/>
<evidence type="ECO:0000313" key="4">
    <source>
        <dbReference type="Proteomes" id="UP001239397"/>
    </source>
</evidence>
<dbReference type="InterPro" id="IPR037293">
    <property type="entry name" value="Gal_Oxidase_central_sf"/>
</dbReference>
<keyword evidence="1" id="KW-0880">Kelch repeat</keyword>
<organism evidence="3 4">
    <name type="scientific">Amycolatopsis mongoliensis</name>
    <dbReference type="NCBI Taxonomy" id="715475"/>
    <lineage>
        <taxon>Bacteria</taxon>
        <taxon>Bacillati</taxon>
        <taxon>Actinomycetota</taxon>
        <taxon>Actinomycetes</taxon>
        <taxon>Pseudonocardiales</taxon>
        <taxon>Pseudonocardiaceae</taxon>
        <taxon>Amycolatopsis</taxon>
    </lineage>
</organism>
<keyword evidence="4" id="KW-1185">Reference proteome</keyword>
<sequence>MTTLTAALGTWTGAHDLPTLAAWYGQHDGAVPLDDGVVLVAGGADAAGAALDKAATLDTAGAWTSTGTMRSPRQLHTLTRLQDGTVLAAGGLGGSSRTGPGLGTAEIYHPAGSNANQWTFTTGPMITPRWGHSAVLLDDGSVLVAGGSAARPGGSVTALRSAERYTPSDGKWHEAPAMTDARTGHTAVALDDGMILVVGGVVPVGVPDDPALAFCELYDSDKKVWAPTGALLRARRHHQATRLSGTTVLVTGGTAPGSPGTAPYDPFSQRAAEVFDLSSGTWTDKAPMPAGRAFHRAVPVGPGRVLVVGGASSDRDEAGYRSAFVYDAGHNEWTPAAGLETGRWSFAAAPLDGGGAAIAGGVVRSGLAAADPAVTELTPATELFAGGAA</sequence>
<reference evidence="3 4" key="1">
    <citation type="submission" date="2023-06" db="EMBL/GenBank/DDBJ databases">
        <authorList>
            <person name="Oyuntsetseg B."/>
            <person name="Kim S.B."/>
        </authorList>
    </citation>
    <scope>NUCLEOTIDE SEQUENCE [LARGE SCALE GENOMIC DNA]</scope>
    <source>
        <strain evidence="3 4">4-36</strain>
    </source>
</reference>
<dbReference type="Proteomes" id="UP001239397">
    <property type="component" value="Chromosome"/>
</dbReference>
<dbReference type="InterPro" id="IPR015915">
    <property type="entry name" value="Kelch-typ_b-propeller"/>
</dbReference>
<dbReference type="PANTHER" id="PTHR46344:SF27">
    <property type="entry name" value="KELCH REPEAT SUPERFAMILY PROTEIN"/>
    <property type="match status" value="1"/>
</dbReference>
<gene>
    <name evidence="3" type="ORF">QRX60_38250</name>
</gene>
<dbReference type="SMART" id="SM00612">
    <property type="entry name" value="Kelch"/>
    <property type="match status" value="6"/>
</dbReference>
<dbReference type="AlphaFoldDB" id="A0A9Y2JN19"/>
<dbReference type="RefSeq" id="WP_285996332.1">
    <property type="nucleotide sequence ID" value="NZ_CP127295.1"/>
</dbReference>